<dbReference type="EMBL" id="PITJ01000018">
    <property type="protein sequence ID" value="TBU05386.1"/>
    <property type="molecule type" value="Genomic_DNA"/>
</dbReference>
<evidence type="ECO:0000256" key="1">
    <source>
        <dbReference type="SAM" id="SignalP"/>
    </source>
</evidence>
<reference evidence="2 3" key="1">
    <citation type="submission" date="2017-12" db="EMBL/GenBank/DDBJ databases">
        <authorList>
            <person name="Pombert J.-F."/>
            <person name="Haag K.L."/>
            <person name="Ebert D."/>
        </authorList>
    </citation>
    <scope>NUCLEOTIDE SEQUENCE [LARGE SCALE GENOMIC DNA]</scope>
    <source>
        <strain evidence="2">FI-OER-3-3</strain>
    </source>
</reference>
<evidence type="ECO:0000313" key="2">
    <source>
        <dbReference type="EMBL" id="TBU05386.1"/>
    </source>
</evidence>
<gene>
    <name evidence="2" type="ORF">CWI37_0018p0020</name>
</gene>
<accession>A0A4Q9LCV1</accession>
<protein>
    <submittedName>
        <fullName evidence="2">Uncharacterized protein</fullName>
    </submittedName>
</protein>
<sequence>MKFLYSLRIILLLNGINLILTAISDSIQVGDQDIILDESLLREIVLDKEEYQRNHSYYSSKKREDEFNNKKGCNTAVRLGCLFRMSTDLSKRHNNDLETNSTASGSIQSKTVSLFVIPYGEQISDHNQYAFEVSQAYLFNPLENPQNEFAYYASDRYPQFIIHYLLPPPSNDYYLGDPGIYFPSYECNKSFTATDMLNLILNRLYFSSNFMNLEDLLPLLQYDYLFTAIANTDTSVEHLITLENISYNEITIKYTTNITEKELEEYWKHFDRKYSSIKIIDYDSPLISYFPGIVHLKEFIYNLLKSLPLRRRNIFSVFVGMKMIESLLVSSKEIISSIIKDYVHDMFSFDSDLKKTLNFHKKILFKIMKVLLSKNFDLSEEFFISLRIVETRCIYLSKDTLYINGKYNSYFLRALIDSIFLLDEQLNKNVFGFFANYIKSVNLKTGFVDHNFIDFAAIYKTELDPEIVLKLIKYYLEMLRKNEFMGCRDIDVFMFNSVIISLKDDAGTLEEILRRKCLGETKMHIDLLLKCINIFNFIIKFGFNRNIHNILYLKSMSEVII</sequence>
<dbReference type="AlphaFoldDB" id="A0A4Q9LCV1"/>
<evidence type="ECO:0000313" key="3">
    <source>
        <dbReference type="Proteomes" id="UP000292362"/>
    </source>
</evidence>
<dbReference type="Proteomes" id="UP000292362">
    <property type="component" value="Unassembled WGS sequence"/>
</dbReference>
<feature type="signal peptide" evidence="1">
    <location>
        <begin position="1"/>
        <end position="22"/>
    </location>
</feature>
<dbReference type="VEuPathDB" id="MicrosporidiaDB:CWI37_0018p0020"/>
<proteinExistence type="predicted"/>
<organism evidence="2 3">
    <name type="scientific">Hamiltosporidium tvaerminnensis</name>
    <dbReference type="NCBI Taxonomy" id="1176355"/>
    <lineage>
        <taxon>Eukaryota</taxon>
        <taxon>Fungi</taxon>
        <taxon>Fungi incertae sedis</taxon>
        <taxon>Microsporidia</taxon>
        <taxon>Dubosqiidae</taxon>
        <taxon>Hamiltosporidium</taxon>
    </lineage>
</organism>
<feature type="chain" id="PRO_5020438404" evidence="1">
    <location>
        <begin position="23"/>
        <end position="561"/>
    </location>
</feature>
<keyword evidence="1" id="KW-0732">Signal</keyword>
<name>A0A4Q9LCV1_9MICR</name>
<comment type="caution">
    <text evidence="2">The sequence shown here is derived from an EMBL/GenBank/DDBJ whole genome shotgun (WGS) entry which is preliminary data.</text>
</comment>